<dbReference type="OrthoDB" id="9816564at2"/>
<dbReference type="SUPFAM" id="SSF53756">
    <property type="entry name" value="UDP-Glycosyltransferase/glycogen phosphorylase"/>
    <property type="match status" value="1"/>
</dbReference>
<reference evidence="2" key="1">
    <citation type="submission" date="2017-04" db="EMBL/GenBank/DDBJ databases">
        <title>Unexpected and diverse lifestyles within the genus Limnohabitans.</title>
        <authorList>
            <person name="Kasalicky V."/>
            <person name="Mehrshad M."/>
            <person name="Andrei S.-A."/>
            <person name="Salcher M."/>
            <person name="Kratochvilova H."/>
            <person name="Simek K."/>
            <person name="Ghai R."/>
        </authorList>
    </citation>
    <scope>NUCLEOTIDE SEQUENCE [LARGE SCALE GENOMIC DNA]</scope>
    <source>
        <strain evidence="2">II-D5</strain>
    </source>
</reference>
<dbReference type="AlphaFoldDB" id="A0A2T7U8X2"/>
<dbReference type="EMBL" id="LFYT02000039">
    <property type="protein sequence ID" value="PVE41125.1"/>
    <property type="molecule type" value="Genomic_DNA"/>
</dbReference>
<gene>
    <name evidence="2" type="ORF">H663_018895</name>
</gene>
<evidence type="ECO:0000313" key="3">
    <source>
        <dbReference type="Proteomes" id="UP000037507"/>
    </source>
</evidence>
<dbReference type="PANTHER" id="PTHR46656">
    <property type="entry name" value="PUTATIVE-RELATED"/>
    <property type="match status" value="1"/>
</dbReference>
<dbReference type="PANTHER" id="PTHR46656:SF3">
    <property type="entry name" value="PUTATIVE-RELATED"/>
    <property type="match status" value="1"/>
</dbReference>
<organism evidence="2 3">
    <name type="scientific">Limnohabitans planktonicus II-D5</name>
    <dbReference type="NCBI Taxonomy" id="1293045"/>
    <lineage>
        <taxon>Bacteria</taxon>
        <taxon>Pseudomonadati</taxon>
        <taxon>Pseudomonadota</taxon>
        <taxon>Betaproteobacteria</taxon>
        <taxon>Burkholderiales</taxon>
        <taxon>Comamonadaceae</taxon>
        <taxon>Limnohabitans</taxon>
    </lineage>
</organism>
<protein>
    <recommendedName>
        <fullName evidence="1">Glycosyl transferase family 1 domain-containing protein</fullName>
    </recommendedName>
</protein>
<dbReference type="Pfam" id="PF00534">
    <property type="entry name" value="Glycos_transf_1"/>
    <property type="match status" value="1"/>
</dbReference>
<accession>A0A2T7U8X2</accession>
<dbReference type="GO" id="GO:0016757">
    <property type="term" value="F:glycosyltransferase activity"/>
    <property type="evidence" value="ECO:0007669"/>
    <property type="project" value="InterPro"/>
</dbReference>
<dbReference type="Gene3D" id="3.40.50.2000">
    <property type="entry name" value="Glycogen Phosphorylase B"/>
    <property type="match status" value="1"/>
</dbReference>
<dbReference type="Proteomes" id="UP000037507">
    <property type="component" value="Unassembled WGS sequence"/>
</dbReference>
<feature type="domain" description="Glycosyl transferase family 1" evidence="1">
    <location>
        <begin position="518"/>
        <end position="578"/>
    </location>
</feature>
<sequence length="671" mass="75629">MFEPGVDLLPLAKRFVWRLREDVRKGQSAGLVPAPKSFDFWWLTRGRSEYPAWAKLTEQDRQQLSEPRGSIKLGSAELPVPQALALVLQFRPDVVEKFTVNGQLDVLAVAGWFFAIGQKEHLLQALVDDKLLRLLDKPLLLEGDSAAEAAPSVTLLMRLVWHMLDVSLQKAMPLTQAVTRERFMAWFFVVAVPTFELQPMVASRWRHWLLQEIALPEPAQRVLPRFAMLVHALSPDFSARYDLLTEAGVNQLAYWAEQQTQKENAPWHWLKVGKVFESQAARPLEPLPLAQHPFGVNLYGFAYGELGIGEDLRMAVAACESAGIPYRVVNIDAGKDLRQADDVLKHRVQSSQDQAPYAFNIFCVPGFDMVSRVFLRKGPDLLRNHINIGWWPWELPVWPKAWNEAFDLVDELWTGSEFTGATYKKSTNKPVHLMSLPVSVDRGRSKPRTDFGLPDGAFLFLFIFDFNSHLARKNPGAIISAFEQAFTPRNTDVGLVLKVMNAQKQNPIWQAFVKRCAKDKRIKLITETMDRPDVLGLVESCDAYVSLHRAEGFGRTLAEAMLYGKPVIATAYSGNADFMHPEWSFPVAYEEVPVNAGEYPFVEADDAAQWADPSVADAARQMVLARKRARERGFAEGVQTFAQQQFSIARIGQLMKTRLQALATLHGIPVN</sequence>
<keyword evidence="3" id="KW-1185">Reference proteome</keyword>
<evidence type="ECO:0000313" key="2">
    <source>
        <dbReference type="EMBL" id="PVE41125.1"/>
    </source>
</evidence>
<evidence type="ECO:0000259" key="1">
    <source>
        <dbReference type="Pfam" id="PF00534"/>
    </source>
</evidence>
<name>A0A2T7U8X2_9BURK</name>
<proteinExistence type="predicted"/>
<dbReference type="InterPro" id="IPR001296">
    <property type="entry name" value="Glyco_trans_1"/>
</dbReference>
<comment type="caution">
    <text evidence="2">The sequence shown here is derived from an EMBL/GenBank/DDBJ whole genome shotgun (WGS) entry which is preliminary data.</text>
</comment>